<keyword evidence="1" id="KW-0210">Decarboxylase</keyword>
<keyword evidence="5" id="KW-1185">Reference proteome</keyword>
<organism evidence="4 5">
    <name type="scientific">Sphingobium agri</name>
    <dbReference type="NCBI Taxonomy" id="2933566"/>
    <lineage>
        <taxon>Bacteria</taxon>
        <taxon>Pseudomonadati</taxon>
        <taxon>Pseudomonadota</taxon>
        <taxon>Alphaproteobacteria</taxon>
        <taxon>Sphingomonadales</taxon>
        <taxon>Sphingomonadaceae</taxon>
        <taxon>Sphingobium</taxon>
    </lineage>
</organism>
<proteinExistence type="predicted"/>
<accession>A0ABT0DSW1</accession>
<dbReference type="PANTHER" id="PTHR42818:SF1">
    <property type="entry name" value="SULFOPYRUVATE DECARBOXYLASE"/>
    <property type="match status" value="1"/>
</dbReference>
<reference evidence="4 5" key="1">
    <citation type="submission" date="2022-04" db="EMBL/GenBank/DDBJ databases">
        <authorList>
            <person name="Huq M.A."/>
        </authorList>
    </citation>
    <scope>NUCLEOTIDE SEQUENCE [LARGE SCALE GENOMIC DNA]</scope>
    <source>
        <strain evidence="4 5">MAH-33</strain>
    </source>
</reference>
<dbReference type="InterPro" id="IPR029061">
    <property type="entry name" value="THDP-binding"/>
</dbReference>
<comment type="caution">
    <text evidence="4">The sequence shown here is derived from an EMBL/GenBank/DDBJ whole genome shotgun (WGS) entry which is preliminary data.</text>
</comment>
<keyword evidence="2" id="KW-0456">Lyase</keyword>
<dbReference type="SUPFAM" id="SSF52518">
    <property type="entry name" value="Thiamin diphosphate-binding fold (THDP-binding)"/>
    <property type="match status" value="1"/>
</dbReference>
<dbReference type="RefSeq" id="WP_097093440.1">
    <property type="nucleotide sequence ID" value="NZ_JALKHS010000003.1"/>
</dbReference>
<name>A0ABT0DSW1_9SPHN</name>
<gene>
    <name evidence="4" type="ORF">MU848_00860</name>
</gene>
<evidence type="ECO:0000313" key="4">
    <source>
        <dbReference type="EMBL" id="MCK0530129.1"/>
    </source>
</evidence>
<dbReference type="InterPro" id="IPR051818">
    <property type="entry name" value="TPP_dependent_decarboxylase"/>
</dbReference>
<dbReference type="Gene3D" id="3.40.50.970">
    <property type="match status" value="1"/>
</dbReference>
<evidence type="ECO:0000259" key="3">
    <source>
        <dbReference type="Pfam" id="PF02775"/>
    </source>
</evidence>
<dbReference type="PANTHER" id="PTHR42818">
    <property type="entry name" value="SULFOPYRUVATE DECARBOXYLASE SUBUNIT ALPHA"/>
    <property type="match status" value="1"/>
</dbReference>
<dbReference type="EMBL" id="JALKHS010000003">
    <property type="protein sequence ID" value="MCK0530129.1"/>
    <property type="molecule type" value="Genomic_DNA"/>
</dbReference>
<dbReference type="InterPro" id="IPR011766">
    <property type="entry name" value="TPP_enzyme_TPP-bd"/>
</dbReference>
<dbReference type="Proteomes" id="UP001203512">
    <property type="component" value="Unassembled WGS sequence"/>
</dbReference>
<evidence type="ECO:0000256" key="1">
    <source>
        <dbReference type="ARBA" id="ARBA00022793"/>
    </source>
</evidence>
<evidence type="ECO:0000313" key="5">
    <source>
        <dbReference type="Proteomes" id="UP001203512"/>
    </source>
</evidence>
<sequence length="196" mass="20735">MAEVNRLHRRQAVADLLADRKDMLIVTGLGSPTYDVFAAGDHPGNFYLWGAMGGAALTGLGLALAQPERPVTVVTGDGEQLMGIGGLATIGVQRPNNLSIVVLDNGHYGETGGQMSHAGAGINLAEMARVCGFTECFEVTDEAGIARAREAIGTIGEGPRLIVIRIVHEETPRALPARDGVWLKARMREHLGFGPN</sequence>
<evidence type="ECO:0000256" key="2">
    <source>
        <dbReference type="ARBA" id="ARBA00023239"/>
    </source>
</evidence>
<feature type="domain" description="Thiamine pyrophosphate enzyme TPP-binding" evidence="3">
    <location>
        <begin position="47"/>
        <end position="163"/>
    </location>
</feature>
<dbReference type="Pfam" id="PF02775">
    <property type="entry name" value="TPP_enzyme_C"/>
    <property type="match status" value="1"/>
</dbReference>
<protein>
    <submittedName>
        <fullName evidence="4">Thiamine pyrophosphate-dependent enzyme</fullName>
    </submittedName>
</protein>